<dbReference type="Pfam" id="PF14693">
    <property type="entry name" value="Ribosomal_TL5_C"/>
    <property type="match status" value="1"/>
</dbReference>
<dbReference type="InterPro" id="IPR037121">
    <property type="entry name" value="Ribosomal_bL25_C"/>
</dbReference>
<dbReference type="OrthoDB" id="9790002at2"/>
<sequence>MFKKNINLGGIIIYNLKAELRDKSIKAKKLRRNGMIPATIYGRNLKEPIMLQVPLADINRFLSKASKGNTLTIEVEDKKYNVLFKEITRESVSQQVEQIEFQHLVADEPVNSVIKVVLANRDKNQNLTQQHIEEIPYNALPKHFIPEVVIDLDGMNAGTTIKVEDLDIAKNENIRITIPEDTVVLTVAELKKVIVESETESEPDSEE</sequence>
<dbReference type="Gene3D" id="2.40.240.10">
    <property type="entry name" value="Ribosomal Protein L25, Chain P"/>
    <property type="match status" value="1"/>
</dbReference>
<dbReference type="NCBIfam" id="TIGR00731">
    <property type="entry name" value="bL25_bact_ctc"/>
    <property type="match status" value="1"/>
</dbReference>
<dbReference type="InterPro" id="IPR001021">
    <property type="entry name" value="Ribosomal_bL25_long"/>
</dbReference>
<dbReference type="InterPro" id="IPR029751">
    <property type="entry name" value="Ribosomal_L25_dom"/>
</dbReference>
<dbReference type="PANTHER" id="PTHR33284">
    <property type="entry name" value="RIBOSOMAL PROTEIN L25/GLN-TRNA SYNTHETASE, ANTI-CODON-BINDING DOMAIN-CONTAINING PROTEIN"/>
    <property type="match status" value="1"/>
</dbReference>
<accession>A0A1H7ZSD2</accession>
<dbReference type="Pfam" id="PF01386">
    <property type="entry name" value="Ribosomal_L25p"/>
    <property type="match status" value="1"/>
</dbReference>
<gene>
    <name evidence="7" type="ORF">SAMN05216180_0861</name>
</gene>
<dbReference type="InterPro" id="IPR020056">
    <property type="entry name" value="Rbsml_bL25/Gln-tRNA_synth_N"/>
</dbReference>
<dbReference type="GO" id="GO:0006412">
    <property type="term" value="P:translation"/>
    <property type="evidence" value="ECO:0007669"/>
    <property type="project" value="InterPro"/>
</dbReference>
<evidence type="ECO:0000259" key="5">
    <source>
        <dbReference type="Pfam" id="PF01386"/>
    </source>
</evidence>
<dbReference type="AlphaFoldDB" id="A0A1H7ZSD2"/>
<dbReference type="GO" id="GO:0022625">
    <property type="term" value="C:cytosolic large ribosomal subunit"/>
    <property type="evidence" value="ECO:0007669"/>
    <property type="project" value="TreeGrafter"/>
</dbReference>
<protein>
    <submittedName>
        <fullName evidence="7">LSU ribosomal protein L25P</fullName>
    </submittedName>
</protein>
<evidence type="ECO:0000256" key="4">
    <source>
        <dbReference type="ARBA" id="ARBA00023274"/>
    </source>
</evidence>
<keyword evidence="3 7" id="KW-0689">Ribosomal protein</keyword>
<evidence type="ECO:0000313" key="8">
    <source>
        <dbReference type="Proteomes" id="UP000199158"/>
    </source>
</evidence>
<keyword evidence="8" id="KW-1185">Reference proteome</keyword>
<organism evidence="7 8">
    <name type="scientific">Hydrogenoanaerobacterium saccharovorans</name>
    <dbReference type="NCBI Taxonomy" id="474960"/>
    <lineage>
        <taxon>Bacteria</taxon>
        <taxon>Bacillati</taxon>
        <taxon>Bacillota</taxon>
        <taxon>Clostridia</taxon>
        <taxon>Eubacteriales</taxon>
        <taxon>Oscillospiraceae</taxon>
        <taxon>Hydrogenoanaerobacterium</taxon>
    </lineage>
</organism>
<dbReference type="Gene3D" id="2.170.120.20">
    <property type="entry name" value="Ribosomal protein L25, beta domain"/>
    <property type="match status" value="1"/>
</dbReference>
<dbReference type="InterPro" id="IPR020930">
    <property type="entry name" value="Ribosomal_uL5_bac-type"/>
</dbReference>
<dbReference type="GO" id="GO:0003735">
    <property type="term" value="F:structural constituent of ribosome"/>
    <property type="evidence" value="ECO:0007669"/>
    <property type="project" value="InterPro"/>
</dbReference>
<dbReference type="RefSeq" id="WP_092751980.1">
    <property type="nucleotide sequence ID" value="NZ_FOCG01000001.1"/>
</dbReference>
<dbReference type="Proteomes" id="UP000199158">
    <property type="component" value="Unassembled WGS sequence"/>
</dbReference>
<feature type="domain" description="Large ribosomal subunit protein bL25 L25" evidence="5">
    <location>
        <begin position="16"/>
        <end position="101"/>
    </location>
</feature>
<dbReference type="EMBL" id="FOCG01000001">
    <property type="protein sequence ID" value="SEM61340.1"/>
    <property type="molecule type" value="Genomic_DNA"/>
</dbReference>
<keyword evidence="1" id="KW-0699">rRNA-binding</keyword>
<keyword evidence="2" id="KW-0694">RNA-binding</keyword>
<name>A0A1H7ZSD2_9FIRM</name>
<evidence type="ECO:0000259" key="6">
    <source>
        <dbReference type="Pfam" id="PF14693"/>
    </source>
</evidence>
<dbReference type="GO" id="GO:0008097">
    <property type="term" value="F:5S rRNA binding"/>
    <property type="evidence" value="ECO:0007669"/>
    <property type="project" value="InterPro"/>
</dbReference>
<dbReference type="SUPFAM" id="SSF50715">
    <property type="entry name" value="Ribosomal protein L25-like"/>
    <property type="match status" value="1"/>
</dbReference>
<feature type="domain" description="Large ribosomal subunit protein bL25 beta" evidence="6">
    <location>
        <begin position="114"/>
        <end position="189"/>
    </location>
</feature>
<dbReference type="InterPro" id="IPR020057">
    <property type="entry name" value="Ribosomal_bL25_b-dom"/>
</dbReference>
<evidence type="ECO:0000256" key="1">
    <source>
        <dbReference type="ARBA" id="ARBA00022730"/>
    </source>
</evidence>
<evidence type="ECO:0000256" key="2">
    <source>
        <dbReference type="ARBA" id="ARBA00022884"/>
    </source>
</evidence>
<keyword evidence="4" id="KW-0687">Ribonucleoprotein</keyword>
<reference evidence="7 8" key="1">
    <citation type="submission" date="2016-10" db="EMBL/GenBank/DDBJ databases">
        <authorList>
            <person name="de Groot N.N."/>
        </authorList>
    </citation>
    <scope>NUCLEOTIDE SEQUENCE [LARGE SCALE GENOMIC DNA]</scope>
    <source>
        <strain evidence="7 8">CGMCC 1.5070</strain>
    </source>
</reference>
<dbReference type="PANTHER" id="PTHR33284:SF1">
    <property type="entry name" value="RIBOSOMAL PROTEIN L25_GLN-TRNA SYNTHETASE, ANTI-CODON-BINDING DOMAIN-CONTAINING PROTEIN"/>
    <property type="match status" value="1"/>
</dbReference>
<evidence type="ECO:0000313" key="7">
    <source>
        <dbReference type="EMBL" id="SEM61340.1"/>
    </source>
</evidence>
<dbReference type="CDD" id="cd00495">
    <property type="entry name" value="Ribosomal_L25_TL5_CTC"/>
    <property type="match status" value="1"/>
</dbReference>
<proteinExistence type="predicted"/>
<dbReference type="InterPro" id="IPR011035">
    <property type="entry name" value="Ribosomal_bL25/Gln-tRNA_synth"/>
</dbReference>
<evidence type="ECO:0000256" key="3">
    <source>
        <dbReference type="ARBA" id="ARBA00022980"/>
    </source>
</evidence>
<dbReference type="STRING" id="474960.SAMN05216180_0861"/>